<organism evidence="1 2">
    <name type="scientific">Serendipita vermifera MAFF 305830</name>
    <dbReference type="NCBI Taxonomy" id="933852"/>
    <lineage>
        <taxon>Eukaryota</taxon>
        <taxon>Fungi</taxon>
        <taxon>Dikarya</taxon>
        <taxon>Basidiomycota</taxon>
        <taxon>Agaricomycotina</taxon>
        <taxon>Agaricomycetes</taxon>
        <taxon>Sebacinales</taxon>
        <taxon>Serendipitaceae</taxon>
        <taxon>Serendipita</taxon>
    </lineage>
</organism>
<reference evidence="2" key="2">
    <citation type="submission" date="2015-01" db="EMBL/GenBank/DDBJ databases">
        <title>Evolutionary Origins and Diversification of the Mycorrhizal Mutualists.</title>
        <authorList>
            <consortium name="DOE Joint Genome Institute"/>
            <consortium name="Mycorrhizal Genomics Consortium"/>
            <person name="Kohler A."/>
            <person name="Kuo A."/>
            <person name="Nagy L.G."/>
            <person name="Floudas D."/>
            <person name="Copeland A."/>
            <person name="Barry K.W."/>
            <person name="Cichocki N."/>
            <person name="Veneault-Fourrey C."/>
            <person name="LaButti K."/>
            <person name="Lindquist E.A."/>
            <person name="Lipzen A."/>
            <person name="Lundell T."/>
            <person name="Morin E."/>
            <person name="Murat C."/>
            <person name="Riley R."/>
            <person name="Ohm R."/>
            <person name="Sun H."/>
            <person name="Tunlid A."/>
            <person name="Henrissat B."/>
            <person name="Grigoriev I.V."/>
            <person name="Hibbett D.S."/>
            <person name="Martin F."/>
        </authorList>
    </citation>
    <scope>NUCLEOTIDE SEQUENCE [LARGE SCALE GENOMIC DNA]</scope>
    <source>
        <strain evidence="2">MAFF 305830</strain>
    </source>
</reference>
<name>A0A0C3AD77_SERVB</name>
<dbReference type="EMBL" id="KN824353">
    <property type="protein sequence ID" value="KIM22585.1"/>
    <property type="molecule type" value="Genomic_DNA"/>
</dbReference>
<gene>
    <name evidence="1" type="ORF">M408DRAFT_28626</name>
</gene>
<accession>A0A0C3AD77</accession>
<dbReference type="SUPFAM" id="SSF81383">
    <property type="entry name" value="F-box domain"/>
    <property type="match status" value="1"/>
</dbReference>
<dbReference type="HOGENOM" id="CLU_252205_0_0_1"/>
<reference evidence="1 2" key="1">
    <citation type="submission" date="2014-04" db="EMBL/GenBank/DDBJ databases">
        <authorList>
            <consortium name="DOE Joint Genome Institute"/>
            <person name="Kuo A."/>
            <person name="Zuccaro A."/>
            <person name="Kohler A."/>
            <person name="Nagy L.G."/>
            <person name="Floudas D."/>
            <person name="Copeland A."/>
            <person name="Barry K.W."/>
            <person name="Cichocki N."/>
            <person name="Veneault-Fourrey C."/>
            <person name="LaButti K."/>
            <person name="Lindquist E.A."/>
            <person name="Lipzen A."/>
            <person name="Lundell T."/>
            <person name="Morin E."/>
            <person name="Murat C."/>
            <person name="Sun H."/>
            <person name="Tunlid A."/>
            <person name="Henrissat B."/>
            <person name="Grigoriev I.V."/>
            <person name="Hibbett D.S."/>
            <person name="Martin F."/>
            <person name="Nordberg H.P."/>
            <person name="Cantor M.N."/>
            <person name="Hua S.X."/>
        </authorList>
    </citation>
    <scope>NUCLEOTIDE SEQUENCE [LARGE SCALE GENOMIC DNA]</scope>
    <source>
        <strain evidence="1 2">MAFF 305830</strain>
    </source>
</reference>
<evidence type="ECO:0000313" key="2">
    <source>
        <dbReference type="Proteomes" id="UP000054097"/>
    </source>
</evidence>
<dbReference type="OrthoDB" id="2754773at2759"/>
<proteinExistence type="predicted"/>
<dbReference type="Proteomes" id="UP000054097">
    <property type="component" value="Unassembled WGS sequence"/>
</dbReference>
<sequence length="1435" mass="164102">MLSWIAPKLRIIPKGIPAEHMTAINERRRLLLTEIERLGNGLVGIFDTSDRIHELQQDYNNLMDDESGLASDPLSDPFTVLPPELWPNIIPGDVEDVLNLTLVSPKWRQNICSIPSLWTTVVLDETTPDCSARAITCINFSRPLKIHLYIKLPFEVWKQIAPMILEEGHRIEALTLDKMTREQGVSIVTAFDSLPALKSIGFPFNYRSRSYSSGNLWSEDPRQFMVADPMDPILLQKLCSRINIDPTWVTPEFYVEGNLIEPQTVTINRFDEQTIELLSGFYNLESIRLFEEHFDRTPSTQKPTNLRLSSITRLSYFGPDVTWPLRYIGNTLTHLYAEINICDIPSLLDSLVQFPVLDRLVLHVGQVIKKDAKYNETGNNPLRSIRYLELKFKERLFYRASDTPTAQELLEATDSHEEVLILVFDSLAERVPAAEAVRLIGEFRCNPAIHYIQTLRKLKSLALDPTVPEIGRIHSVTPDFERLVTLPYRIPAMSMDWIQHQGLRELSIWPRDSSEPPYLQIESDNTQSWYSVSSTPILSVTSLNLSILNPLFFNFGCFPNLTSIGFYGYLNELALICISDFLEELILQPRRWPSLESVGLGGHWVEWDLVILMLERRNVVSRGSVKAITSLGYIGDLPYKLSYPISQLFQVGKILWNRSIHGCHTCMRMFKPCSNPSNDIPYSEGVLEVTELAQRHEFPPESLSADPPLSATINERRRLLLVKIERLANELNGILDPSDHIHRLQQDYNNLMDEESEWTPDPLPDPFTVLPPELWPNIIPDNVEEVLNLTLVSPKWCQNILSMPSLWTTVILDKATPDCLARAVMCIHLSHPLKIYIYIGVPLEAWKQIASTILGESHRIDALTLDNINHEQGVAIITAFDSLPALECVRFPFHRRSRRYLTHVPWLEDPGQFMVSDPMDPVLLQQLCSKINLDPAWVTPQLCIEDNLIEPKRVTIGRFDEHAVKFLTRFSGLEHIELYDEDLGRKLPTQKSSNLLLPSVTTLSYWGSDVTRVFQYTGRNLTTLDTEINICDIFSLLNSLVQFPVLNRLVLQVHQAIKAGTEYDGAPNSSLPSIRSLELRFMRRTFYWASDITTAQELLEAIDNHEELLILIFDLLAELMHLVERVYMRDEFRVGPAVRYIQTLHNLRSLYFHPSVPSIRGIHCVTPDFERLAILPYRIPPVSMDWIQHQSLQQLSISPPTFLDPLSPQTESDNTQPLYSVSSTPILTVTSLNLSILNPLFFNFGCFPNLTSIGFYGIIGELGLICIGDFLEELILQPRRWPSLESIDLSSHWVEWDLVILMLERRNLVSRGAVKAIKTLGYRGLPYKLSYPISHLLQVGKILWDRNVHGCLKCIRMFKPCIKPPIDTPNSHGVSGVAELALHHELPPESLRTDPPLSVSAMEWLKGKHERRLKYMHLHMEGEKIFDRSSDCQYE</sequence>
<keyword evidence="2" id="KW-1185">Reference proteome</keyword>
<dbReference type="InterPro" id="IPR036047">
    <property type="entry name" value="F-box-like_dom_sf"/>
</dbReference>
<evidence type="ECO:0008006" key="3">
    <source>
        <dbReference type="Google" id="ProtNLM"/>
    </source>
</evidence>
<evidence type="ECO:0000313" key="1">
    <source>
        <dbReference type="EMBL" id="KIM22585.1"/>
    </source>
</evidence>
<protein>
    <recommendedName>
        <fullName evidence="3">F-box domain-containing protein</fullName>
    </recommendedName>
</protein>